<gene>
    <name evidence="13" type="ORF">FEM48_Zijuj09G0229200</name>
</gene>
<feature type="transmembrane region" description="Helical" evidence="10">
    <location>
        <begin position="388"/>
        <end position="410"/>
    </location>
</feature>
<dbReference type="Proteomes" id="UP000813462">
    <property type="component" value="Unassembled WGS sequence"/>
</dbReference>
<evidence type="ECO:0000256" key="8">
    <source>
        <dbReference type="ARBA" id="ARBA00023065"/>
    </source>
</evidence>
<feature type="transmembrane region" description="Helical" evidence="10">
    <location>
        <begin position="153"/>
        <end position="177"/>
    </location>
</feature>
<evidence type="ECO:0000313" key="14">
    <source>
        <dbReference type="Proteomes" id="UP000813462"/>
    </source>
</evidence>
<dbReference type="InterPro" id="IPR053951">
    <property type="entry name" value="K_trans_N"/>
</dbReference>
<evidence type="ECO:0000256" key="9">
    <source>
        <dbReference type="ARBA" id="ARBA00023136"/>
    </source>
</evidence>
<proteinExistence type="inferred from homology"/>
<feature type="transmembrane region" description="Helical" evidence="10">
    <location>
        <begin position="478"/>
        <end position="495"/>
    </location>
</feature>
<evidence type="ECO:0000256" key="7">
    <source>
        <dbReference type="ARBA" id="ARBA00022989"/>
    </source>
</evidence>
<evidence type="ECO:0000256" key="2">
    <source>
        <dbReference type="ARBA" id="ARBA00008440"/>
    </source>
</evidence>
<keyword evidence="8 10" id="KW-0406">Ion transport</keyword>
<dbReference type="PANTHER" id="PTHR30540">
    <property type="entry name" value="OSMOTIC STRESS POTASSIUM TRANSPORTER"/>
    <property type="match status" value="1"/>
</dbReference>
<feature type="transmembrane region" description="Helical" evidence="10">
    <location>
        <begin position="197"/>
        <end position="214"/>
    </location>
</feature>
<dbReference type="AlphaFoldDB" id="A0A978UVT1"/>
<evidence type="ECO:0000313" key="13">
    <source>
        <dbReference type="EMBL" id="KAH7518981.1"/>
    </source>
</evidence>
<dbReference type="Pfam" id="PF02705">
    <property type="entry name" value="K_trans"/>
    <property type="match status" value="1"/>
</dbReference>
<feature type="transmembrane region" description="Helical" evidence="10">
    <location>
        <begin position="422"/>
        <end position="443"/>
    </location>
</feature>
<reference evidence="13" key="1">
    <citation type="journal article" date="2021" name="Front. Plant Sci.">
        <title>Chromosome-Scale Genome Assembly for Chinese Sour Jujube and Insights Into Its Genome Evolution and Domestication Signature.</title>
        <authorList>
            <person name="Shen L.-Y."/>
            <person name="Luo H."/>
            <person name="Wang X.-L."/>
            <person name="Wang X.-M."/>
            <person name="Qiu X.-J."/>
            <person name="Liu H."/>
            <person name="Zhou S.-S."/>
            <person name="Jia K.-H."/>
            <person name="Nie S."/>
            <person name="Bao Y.-T."/>
            <person name="Zhang R.-G."/>
            <person name="Yun Q.-Z."/>
            <person name="Chai Y.-H."/>
            <person name="Lu J.-Y."/>
            <person name="Li Y."/>
            <person name="Zhao S.-W."/>
            <person name="Mao J.-F."/>
            <person name="Jia S.-G."/>
            <person name="Mao Y.-M."/>
        </authorList>
    </citation>
    <scope>NUCLEOTIDE SEQUENCE</scope>
    <source>
        <strain evidence="13">AT0</strain>
        <tissue evidence="13">Leaf</tissue>
    </source>
</reference>
<dbReference type="NCBIfam" id="TIGR00794">
    <property type="entry name" value="kup"/>
    <property type="match status" value="1"/>
</dbReference>
<keyword evidence="4 10" id="KW-0633">Potassium transport</keyword>
<feature type="transmembrane region" description="Helical" evidence="10">
    <location>
        <begin position="450"/>
        <end position="472"/>
    </location>
</feature>
<keyword evidence="3" id="KW-0813">Transport</keyword>
<dbReference type="EMBL" id="JAEACU010000009">
    <property type="protein sequence ID" value="KAH7518981.1"/>
    <property type="molecule type" value="Genomic_DNA"/>
</dbReference>
<name>A0A978UVT1_ZIZJJ</name>
<dbReference type="GO" id="GO:0015079">
    <property type="term" value="F:potassium ion transmembrane transporter activity"/>
    <property type="evidence" value="ECO:0007669"/>
    <property type="project" value="UniProtKB-UniRule"/>
</dbReference>
<feature type="transmembrane region" description="Helical" evidence="10">
    <location>
        <begin position="63"/>
        <end position="85"/>
    </location>
</feature>
<keyword evidence="6 10" id="KW-0630">Potassium</keyword>
<dbReference type="GO" id="GO:0005886">
    <property type="term" value="C:plasma membrane"/>
    <property type="evidence" value="ECO:0007669"/>
    <property type="project" value="UniProtKB-SubCell"/>
</dbReference>
<keyword evidence="9 10" id="KW-0472">Membrane</keyword>
<dbReference type="PANTHER" id="PTHR30540:SF83">
    <property type="entry name" value="K+ POTASSIUM TRANSPORTER"/>
    <property type="match status" value="1"/>
</dbReference>
<comment type="function">
    <text evidence="10">Potassium transporter.</text>
</comment>
<evidence type="ECO:0000256" key="1">
    <source>
        <dbReference type="ARBA" id="ARBA00004651"/>
    </source>
</evidence>
<keyword evidence="5 10" id="KW-0812">Transmembrane</keyword>
<evidence type="ECO:0000256" key="5">
    <source>
        <dbReference type="ARBA" id="ARBA00022692"/>
    </source>
</evidence>
<feature type="domain" description="K+ potassium transporter C-terminal" evidence="12">
    <location>
        <begin position="529"/>
        <end position="785"/>
    </location>
</feature>
<dbReference type="InterPro" id="IPR053952">
    <property type="entry name" value="K_trans_C"/>
</dbReference>
<feature type="transmembrane region" description="Helical" evidence="10">
    <location>
        <begin position="221"/>
        <end position="243"/>
    </location>
</feature>
<protein>
    <recommendedName>
        <fullName evidence="10">Potassium transporter</fullName>
    </recommendedName>
</protein>
<comment type="similarity">
    <text evidence="2 10">Belongs to the HAK/KUP transporter (TC 2.A.72.3) family.</text>
</comment>
<feature type="domain" description="K+ potassium transporter integral membrane" evidence="11">
    <location>
        <begin position="27"/>
        <end position="516"/>
    </location>
</feature>
<evidence type="ECO:0000259" key="12">
    <source>
        <dbReference type="Pfam" id="PF22776"/>
    </source>
</evidence>
<dbReference type="InterPro" id="IPR003855">
    <property type="entry name" value="K+_transporter"/>
</dbReference>
<feature type="transmembrane region" description="Helical" evidence="10">
    <location>
        <begin position="340"/>
        <end position="367"/>
    </location>
</feature>
<accession>A0A978UVT1</accession>
<evidence type="ECO:0000256" key="10">
    <source>
        <dbReference type="RuleBase" id="RU321113"/>
    </source>
</evidence>
<sequence length="787" mass="87734">MDTESGFSTPPRTSQLSWVTLSRNLILAYQSFGVVYGDLSTSPLYVYSSTFTGKLRNHQNEEAIFGAFSLIFWTLTLIPLLKYVFILLSADDNGEGGTFALYSLLCRHGKFSLLPNQQAADEELSAYKYGPSSQVVSSSPLKRFLEKHKKLRTALLLVVLFGACMVIGDGVLTPAISVLSSVSGLQVTEKKLTDGELLLLACVILVGLFALQHCGTHRVAFLFAPIVLIWLISIFSIGLYNTIHWNPKIVYAFSPHYIIKFFRQTGKDGWISLGGILLSITGTEAMFADLGHFTALSIRLAFAFVVYPCLVVQYMGQAAFLSKNTGTVAQSFYDSIPGPVFWPVFVVATFATIVGSQAVITATFSIIKQCHALGCFPRVKVVHTSKHIYGQIYIPEINWILMILTLAITVGFRDTTLIGNAYGLACMTVMFITTFLMALVIIFVWQKSMVLAAVFLLFFWFIEGVYLSAALIKVPQGGWVPLVLSLIFVFVMFVWHYGTRKKYNFDLHNKVSLKWLLGLGPSLGIVRVPGIGLIYSELATGVPPIFSHFVTNLPAFHKVLVFVCVKSVPVPYVSPEERFLIGRICPRPYRMYRCIVRYGYKDIQRDDGDFENQLIQSIAEFIQMEAVEPQFSSSESSSLDGRMAVISSRTVQSNLSLVVSELEDFGLSNSIQSIQSSKSLTLQSLRSVFDEENPQIRRRQVRFQLPSNPAMDPAVREELMDLIQAKEAGIAYIMGHSYVKARRSASFLKKLVIDIGYSFLRKNCRGPSVALNIPHISLIEVGMIYYV</sequence>
<evidence type="ECO:0000256" key="4">
    <source>
        <dbReference type="ARBA" id="ARBA00022538"/>
    </source>
</evidence>
<evidence type="ECO:0000259" key="11">
    <source>
        <dbReference type="Pfam" id="PF02705"/>
    </source>
</evidence>
<comment type="subcellular location">
    <subcellularLocation>
        <location evidence="1">Cell membrane</location>
        <topology evidence="1">Multi-pass membrane protein</topology>
    </subcellularLocation>
    <subcellularLocation>
        <location evidence="10">Membrane</location>
        <topology evidence="10">Multi-pass membrane protein</topology>
    </subcellularLocation>
</comment>
<dbReference type="Pfam" id="PF22776">
    <property type="entry name" value="K_trans_C"/>
    <property type="match status" value="1"/>
</dbReference>
<organism evidence="13 14">
    <name type="scientific">Ziziphus jujuba var. spinosa</name>
    <dbReference type="NCBI Taxonomy" id="714518"/>
    <lineage>
        <taxon>Eukaryota</taxon>
        <taxon>Viridiplantae</taxon>
        <taxon>Streptophyta</taxon>
        <taxon>Embryophyta</taxon>
        <taxon>Tracheophyta</taxon>
        <taxon>Spermatophyta</taxon>
        <taxon>Magnoliopsida</taxon>
        <taxon>eudicotyledons</taxon>
        <taxon>Gunneridae</taxon>
        <taxon>Pentapetalae</taxon>
        <taxon>rosids</taxon>
        <taxon>fabids</taxon>
        <taxon>Rosales</taxon>
        <taxon>Rhamnaceae</taxon>
        <taxon>Paliureae</taxon>
        <taxon>Ziziphus</taxon>
    </lineage>
</organism>
<keyword evidence="7 10" id="KW-1133">Transmembrane helix</keyword>
<feature type="transmembrane region" description="Helical" evidence="10">
    <location>
        <begin position="270"/>
        <end position="288"/>
    </location>
</feature>
<feature type="transmembrane region" description="Helical" evidence="10">
    <location>
        <begin position="300"/>
        <end position="320"/>
    </location>
</feature>
<evidence type="ECO:0000256" key="3">
    <source>
        <dbReference type="ARBA" id="ARBA00022448"/>
    </source>
</evidence>
<feature type="transmembrane region" description="Helical" evidence="10">
    <location>
        <begin position="515"/>
        <end position="535"/>
    </location>
</feature>
<evidence type="ECO:0000256" key="6">
    <source>
        <dbReference type="ARBA" id="ARBA00022958"/>
    </source>
</evidence>
<comment type="caution">
    <text evidence="13">The sequence shown here is derived from an EMBL/GenBank/DDBJ whole genome shotgun (WGS) entry which is preliminary data.</text>
</comment>